<dbReference type="RefSeq" id="WP_174472988.1">
    <property type="nucleotide sequence ID" value="NZ_JAGINN010000009.1"/>
</dbReference>
<evidence type="ECO:0000313" key="2">
    <source>
        <dbReference type="EMBL" id="NUB01955.1"/>
    </source>
</evidence>
<proteinExistence type="predicted"/>
<organism evidence="2 3">
    <name type="scientific">Azospirillum melinis</name>
    <dbReference type="NCBI Taxonomy" id="328839"/>
    <lineage>
        <taxon>Bacteria</taxon>
        <taxon>Pseudomonadati</taxon>
        <taxon>Pseudomonadota</taxon>
        <taxon>Alphaproteobacteria</taxon>
        <taxon>Rhodospirillales</taxon>
        <taxon>Azospirillaceae</taxon>
        <taxon>Azospirillum</taxon>
    </lineage>
</organism>
<feature type="compositionally biased region" description="Basic residues" evidence="1">
    <location>
        <begin position="200"/>
        <end position="212"/>
    </location>
</feature>
<accession>A0ABX2KED8</accession>
<feature type="region of interest" description="Disordered" evidence="1">
    <location>
        <begin position="199"/>
        <end position="218"/>
    </location>
</feature>
<evidence type="ECO:0000256" key="1">
    <source>
        <dbReference type="SAM" id="MobiDB-lite"/>
    </source>
</evidence>
<dbReference type="EMBL" id="WHOS01000032">
    <property type="protein sequence ID" value="NUB01955.1"/>
    <property type="molecule type" value="Genomic_DNA"/>
</dbReference>
<keyword evidence="3" id="KW-1185">Reference proteome</keyword>
<comment type="caution">
    <text evidence="2">The sequence shown here is derived from an EMBL/GenBank/DDBJ whole genome shotgun (WGS) entry which is preliminary data.</text>
</comment>
<protein>
    <submittedName>
        <fullName evidence="2">Uncharacterized protein</fullName>
    </submittedName>
</protein>
<dbReference type="Proteomes" id="UP000605086">
    <property type="component" value="Unassembled WGS sequence"/>
</dbReference>
<gene>
    <name evidence="2" type="ORF">GBZ48_22145</name>
</gene>
<name>A0ABX2KED8_9PROT</name>
<reference evidence="2 3" key="1">
    <citation type="submission" date="2019-10" db="EMBL/GenBank/DDBJ databases">
        <title>Genome sequence of Azospirillum melinis.</title>
        <authorList>
            <person name="Ambrosini A."/>
            <person name="Sant'Anna F.H."/>
            <person name="Cassan F.D."/>
            <person name="Souza E.M."/>
            <person name="Passaglia L.M.P."/>
        </authorList>
    </citation>
    <scope>NUCLEOTIDE SEQUENCE [LARGE SCALE GENOMIC DNA]</scope>
    <source>
        <strain evidence="2 3">TMCY0552</strain>
    </source>
</reference>
<evidence type="ECO:0000313" key="3">
    <source>
        <dbReference type="Proteomes" id="UP000605086"/>
    </source>
</evidence>
<sequence>MPPKPGQKMVGGYVDAALAERFQAWARRTDGGASAALRRLILQAMDGQTPAAPQGSGTGHQVGVRFKDAERAALAEAARAHGTSSATWLRSLALVHLMGRPQWNPAEVEALRAVFRELRAIGTSLERSIRTLTQAADAGLCPWEHRDAARKAGDLVRIEMRRLVAVMTGNFDYWGLPDAERPDAAPGAAERAAAAIRMAEKRRKNRPRRLAARCREDG</sequence>